<dbReference type="InterPro" id="IPR021150">
    <property type="entry name" value="Ubiq_cyt_c_chap"/>
</dbReference>
<protein>
    <submittedName>
        <fullName evidence="2">Ubiquinol-cytochrome C chaperone</fullName>
    </submittedName>
</protein>
<name>A0A085K5F1_SPHYA</name>
<dbReference type="EMBL" id="CP033230">
    <property type="protein sequence ID" value="AYO79273.1"/>
    <property type="molecule type" value="Genomic_DNA"/>
</dbReference>
<evidence type="ECO:0000313" key="3">
    <source>
        <dbReference type="Proteomes" id="UP000280708"/>
    </source>
</evidence>
<comment type="similarity">
    <text evidence="1">Belongs to the UPF0174 family.</text>
</comment>
<dbReference type="RefSeq" id="WP_037508962.1">
    <property type="nucleotide sequence ID" value="NZ_CAIGKD010000012.1"/>
</dbReference>
<sequence length="175" mass="19124">MSQSRPSFLQRLLGRDDPKAGLMPLYHAVVAEGRQPHWYLQGGVPDTLDGRFDMIVAILAQALMRLEALGAAQESVWLTELFVDDMDGQLRQEGIGDVVVGKHIGRMMSALGGRLAAYRAALTEEGDLEDALRRNLYRGEAPSTDALAHVEGALRARWTRLACLTRDALLAGDLG</sequence>
<evidence type="ECO:0000256" key="1">
    <source>
        <dbReference type="ARBA" id="ARBA00006436"/>
    </source>
</evidence>
<dbReference type="Proteomes" id="UP000280708">
    <property type="component" value="Chromosome"/>
</dbReference>
<reference evidence="2 3" key="1">
    <citation type="submission" date="2018-10" db="EMBL/GenBank/DDBJ databases">
        <title>Characterization and genome analysis of a novel bacterium Sphingobium yanoikuyae SJTF8 capable of degrading PAHs.</title>
        <authorList>
            <person name="Yin C."/>
            <person name="Xiong W."/>
            <person name="Liang R."/>
        </authorList>
    </citation>
    <scope>NUCLEOTIDE SEQUENCE [LARGE SCALE GENOMIC DNA]</scope>
    <source>
        <strain evidence="2 3">SJTF8</strain>
    </source>
</reference>
<organism evidence="2 3">
    <name type="scientific">Sphingobium yanoikuyae</name>
    <name type="common">Sphingomonas yanoikuyae</name>
    <dbReference type="NCBI Taxonomy" id="13690"/>
    <lineage>
        <taxon>Bacteria</taxon>
        <taxon>Pseudomonadati</taxon>
        <taxon>Pseudomonadota</taxon>
        <taxon>Alphaproteobacteria</taxon>
        <taxon>Sphingomonadales</taxon>
        <taxon>Sphingomonadaceae</taxon>
        <taxon>Sphingobium</taxon>
    </lineage>
</organism>
<gene>
    <name evidence="2" type="ORF">EBF16_21825</name>
</gene>
<evidence type="ECO:0000313" key="2">
    <source>
        <dbReference type="EMBL" id="AYO79273.1"/>
    </source>
</evidence>
<proteinExistence type="inferred from homology"/>
<dbReference type="AlphaFoldDB" id="A0A085K5F1"/>
<accession>A0A085K5F1</accession>
<dbReference type="Pfam" id="PF03981">
    <property type="entry name" value="Ubiq_cyt_C_chap"/>
    <property type="match status" value="1"/>
</dbReference>